<proteinExistence type="predicted"/>
<keyword evidence="3" id="KW-1185">Reference proteome</keyword>
<protein>
    <recommendedName>
        <fullName evidence="1">MobA/VirD2-like nuclease domain-containing protein</fullName>
    </recommendedName>
</protein>
<evidence type="ECO:0000313" key="2">
    <source>
        <dbReference type="EMBL" id="GLB31544.1"/>
    </source>
</evidence>
<sequence>MAITKIMNIGAGKKGKITNHLKHALDYIMNEDKTESGVLVGGWNCVPKFAFEQMVGTKELYGKMGGRQGYHFVISCPPGEGTPEQLLELMREFAQDFLGENYEAMYSVHSDKEHCHGHLVFNSVNMNTGKKYEYKKGDWKYQIQPITNRLCEKYGFSIMPAEYSKDPVNMNRKQWEKEQSWSEFIEADVKYCRGVADDYEHFLYLLEELGYVLKQGAHLAVKADKMRRFRRLDTINEEFSKENLQEFFEKGRYQYESPRVLTPDVKYLPKPKNTYQQKFYGKIYRMRVVEKCRFQYKSACFKEDLERMHMLQEEYLFLCKKDVKSVKDIAGIIGLAKYDLERLTEKQKSLYLDRTEFKRKSMRNHDWDSIISTEPEYRKQLDDIKLEKKRLKKEIKIGDCCLKEVLYVGLFVPESVEIGNVYDVKVPKKPWYLKKEEKKVLDERQEDKVNVTVSKDFSESVNWSVDDSYEFITDNKKQTFKVDSGAKVAVTEEADPVNDDSYERTDNKTEIFENVEETVGAEDYTKTVTKEIYEAMTDKEKAEWIGIDSNDMLVSIKQFHEKLKSIGITYQYISDETEEYCRLEEAIKKNCEPNWYYRNQDKRR</sequence>
<accession>A0ABQ5M9F4</accession>
<dbReference type="Proteomes" id="UP001419084">
    <property type="component" value="Unassembled WGS sequence"/>
</dbReference>
<evidence type="ECO:0000313" key="3">
    <source>
        <dbReference type="Proteomes" id="UP001419084"/>
    </source>
</evidence>
<dbReference type="RefSeq" id="WP_346065831.1">
    <property type="nucleotide sequence ID" value="NZ_BRPJ01000074.1"/>
</dbReference>
<dbReference type="Gene3D" id="3.30.930.30">
    <property type="match status" value="1"/>
</dbReference>
<evidence type="ECO:0000259" key="1">
    <source>
        <dbReference type="Pfam" id="PF03432"/>
    </source>
</evidence>
<feature type="domain" description="MobA/VirD2-like nuclease" evidence="1">
    <location>
        <begin position="27"/>
        <end position="155"/>
    </location>
</feature>
<dbReference type="Pfam" id="PF03432">
    <property type="entry name" value="Relaxase"/>
    <property type="match status" value="1"/>
</dbReference>
<name>A0ABQ5M9F4_9FIRM</name>
<reference evidence="2 3" key="1">
    <citation type="journal article" date="2024" name="Int. J. Syst. Evol. Microbiol.">
        <title>Lacrimispora brassicae sp. nov. isolated from fermented cabbage, and proposal of Clostridium indicum Gundawar et al. 2019 and Clostridium methoxybenzovorans Mechichi et al. 1999 as heterotypic synonyms of Lacrimispora amygdalina (Parshina et al. 2003) Haas and Blanchard 2020 and Lacrimispora indolis (McClung and McCoy 1957) Haas and Blanchard 2020, respectively.</title>
        <authorList>
            <person name="Kobayashi H."/>
            <person name="Tanizawa Y."/>
            <person name="Sakamoto M."/>
            <person name="Ohkuma M."/>
            <person name="Tohno M."/>
        </authorList>
    </citation>
    <scope>NUCLEOTIDE SEQUENCE [LARGE SCALE GENOMIC DNA]</scope>
    <source>
        <strain evidence="2 3">DSM 12857</strain>
    </source>
</reference>
<gene>
    <name evidence="2" type="ORF">LAD12857_34670</name>
</gene>
<comment type="caution">
    <text evidence="2">The sequence shown here is derived from an EMBL/GenBank/DDBJ whole genome shotgun (WGS) entry which is preliminary data.</text>
</comment>
<dbReference type="InterPro" id="IPR005094">
    <property type="entry name" value="Endonuclease_MobA/VirD2"/>
</dbReference>
<organism evidence="2 3">
    <name type="scientific">Lacrimispora amygdalina</name>
    <dbReference type="NCBI Taxonomy" id="253257"/>
    <lineage>
        <taxon>Bacteria</taxon>
        <taxon>Bacillati</taxon>
        <taxon>Bacillota</taxon>
        <taxon>Clostridia</taxon>
        <taxon>Lachnospirales</taxon>
        <taxon>Lachnospiraceae</taxon>
        <taxon>Lacrimispora</taxon>
    </lineage>
</organism>
<dbReference type="EMBL" id="BRPJ01000074">
    <property type="protein sequence ID" value="GLB31544.1"/>
    <property type="molecule type" value="Genomic_DNA"/>
</dbReference>